<evidence type="ECO:0000313" key="4">
    <source>
        <dbReference type="Proteomes" id="UP000735302"/>
    </source>
</evidence>
<gene>
    <name evidence="3" type="ORF">PoB_006158500</name>
</gene>
<evidence type="ECO:0000256" key="1">
    <source>
        <dbReference type="ARBA" id="ARBA00022722"/>
    </source>
</evidence>
<dbReference type="PANTHER" id="PTHR11046">
    <property type="entry name" value="OLIGORIBONUCLEASE, MITOCHONDRIAL"/>
    <property type="match status" value="1"/>
</dbReference>
<protein>
    <submittedName>
        <fullName evidence="3">Uncharacterized protein</fullName>
    </submittedName>
</protein>
<evidence type="ECO:0000256" key="2">
    <source>
        <dbReference type="SAM" id="Coils"/>
    </source>
</evidence>
<dbReference type="EMBL" id="BLXT01006952">
    <property type="protein sequence ID" value="GFO35080.1"/>
    <property type="molecule type" value="Genomic_DNA"/>
</dbReference>
<dbReference type="PANTHER" id="PTHR11046:SF29">
    <property type="match status" value="1"/>
</dbReference>
<dbReference type="GO" id="GO:0000175">
    <property type="term" value="F:3'-5'-RNA exonuclease activity"/>
    <property type="evidence" value="ECO:0007669"/>
    <property type="project" value="InterPro"/>
</dbReference>
<keyword evidence="1" id="KW-0540">Nuclease</keyword>
<dbReference type="Proteomes" id="UP000735302">
    <property type="component" value="Unassembled WGS sequence"/>
</dbReference>
<accession>A0AAV4CTA2</accession>
<sequence length="1063" mass="121761">MADEVPLPMTAQPGEVQSHHCEDFPWLSKLELKDSFYHALKSHFFMMGKGRRPKLPDANLTNRFLLQLFSLKEEKGASWAEMTDWYLRLIPSQPVSTGRLEYRVQKIMKLVHHLIHEGRESELPHFLSTSVDFDELSQSLSCIGLTRAVLLGNPSTFEAPTDLIITYGLVSELETFRSRERLPNTFLPMWIKQLSHATLTAAQMRHKLTVVVKKIKEMKLKKTKTDVEELFRQSIFDTNIDSQLTDTKNKDTEYDSCRLCKSEMKVIKEELKKSKENEQKLQDIIKNQSIKLHVLEEEQMKLNTFKDISNIEKDMDKKVKELKKANDQLRSELSNVKTSTLYKKNFHLKKQNKTLHEKYCELQEVNSNLLEEIKNLNKEINVLKAKVKVERTTKLRLQKRLQNEKSTTAALCEVIKDDDDDKEIKLKEERFNQFSDNVRLTYMTLQGEANVAASNCTKVVQIVAKNMFNTNLTYSELPSCSAALNFADEAHHLAKYQVVESVRKCNHFTLATDGTSRQKKHFIERHILLDDGTPMSVGFTEIASDDAQTLLEKTIDMFHDLCEVYNSSEVVDKEKLFKEIVGKMKCLMSDRASVMKLFDKKVAEFKNNLLGDDASTHFLFCNAHFLLGLSKATEDAIKEIEIAAVSESDTSLGRDASIVFSNFSNSSESAVCRLVRLTAEVLGPRGDEKSGCREEWLAYCSSLGKKSTFTSFRSNRFNNLFENASAVVFHHKDVFSFLLDHCSHSNLKLKSIIADLQDSRILNIVAAMSLFHALFSAPYWSLMNSSESYGQFPQYVSKMKTSLEIWCEPLFELTAAKSVFENFLSDSTFILDFINSLPGAAKDSVLSSFKLISQHCYTVLKRQLCDFLDGGPFAGVLNDEVQSVLNTCPLTNLIGERMFGDLDFDMSKRRHASTHLRTTINMWKHNKTSKWIAKQNWTKARKLLSSARKHRADWKNKSKLSEQTVKNIIKDRIIENNRKKKEKETQNAEKKVELFNTILSHGGVCTTKSDVDKLYRGPNASENLKAQLRYRKCILNEKDVKISGGKKQLYSRLLKQLGLRHSP</sequence>
<comment type="caution">
    <text evidence="3">The sequence shown here is derived from an EMBL/GenBank/DDBJ whole genome shotgun (WGS) entry which is preliminary data.</text>
</comment>
<keyword evidence="4" id="KW-1185">Reference proteome</keyword>
<keyword evidence="2" id="KW-0175">Coiled coil</keyword>
<dbReference type="InterPro" id="IPR022894">
    <property type="entry name" value="Oligoribonuclease"/>
</dbReference>
<dbReference type="AlphaFoldDB" id="A0AAV4CTA2"/>
<feature type="coiled-coil region" evidence="2">
    <location>
        <begin position="257"/>
        <end position="339"/>
    </location>
</feature>
<feature type="coiled-coil region" evidence="2">
    <location>
        <begin position="366"/>
        <end position="393"/>
    </location>
</feature>
<reference evidence="3 4" key="1">
    <citation type="journal article" date="2021" name="Elife">
        <title>Chloroplast acquisition without the gene transfer in kleptoplastic sea slugs, Plakobranchus ocellatus.</title>
        <authorList>
            <person name="Maeda T."/>
            <person name="Takahashi S."/>
            <person name="Yoshida T."/>
            <person name="Shimamura S."/>
            <person name="Takaki Y."/>
            <person name="Nagai Y."/>
            <person name="Toyoda A."/>
            <person name="Suzuki Y."/>
            <person name="Arimoto A."/>
            <person name="Ishii H."/>
            <person name="Satoh N."/>
            <person name="Nishiyama T."/>
            <person name="Hasebe M."/>
            <person name="Maruyama T."/>
            <person name="Minagawa J."/>
            <person name="Obokata J."/>
            <person name="Shigenobu S."/>
        </authorList>
    </citation>
    <scope>NUCLEOTIDE SEQUENCE [LARGE SCALE GENOMIC DNA]</scope>
</reference>
<keyword evidence="1" id="KW-0378">Hydrolase</keyword>
<name>A0AAV4CTA2_9GAST</name>
<proteinExistence type="predicted"/>
<evidence type="ECO:0000313" key="3">
    <source>
        <dbReference type="EMBL" id="GFO35080.1"/>
    </source>
</evidence>
<organism evidence="3 4">
    <name type="scientific">Plakobranchus ocellatus</name>
    <dbReference type="NCBI Taxonomy" id="259542"/>
    <lineage>
        <taxon>Eukaryota</taxon>
        <taxon>Metazoa</taxon>
        <taxon>Spiralia</taxon>
        <taxon>Lophotrochozoa</taxon>
        <taxon>Mollusca</taxon>
        <taxon>Gastropoda</taxon>
        <taxon>Heterobranchia</taxon>
        <taxon>Euthyneura</taxon>
        <taxon>Panpulmonata</taxon>
        <taxon>Sacoglossa</taxon>
        <taxon>Placobranchoidea</taxon>
        <taxon>Plakobranchidae</taxon>
        <taxon>Plakobranchus</taxon>
    </lineage>
</organism>